<proteinExistence type="predicted"/>
<gene>
    <name evidence="1" type="ORF">OTI717_LOCUS34601</name>
</gene>
<accession>A0A819VT98</accession>
<dbReference type="Proteomes" id="UP000663823">
    <property type="component" value="Unassembled WGS sequence"/>
</dbReference>
<dbReference type="EMBL" id="CAJOAX010012497">
    <property type="protein sequence ID" value="CAF4113380.1"/>
    <property type="molecule type" value="Genomic_DNA"/>
</dbReference>
<evidence type="ECO:0000313" key="2">
    <source>
        <dbReference type="Proteomes" id="UP000663823"/>
    </source>
</evidence>
<dbReference type="SUPFAM" id="SSF51556">
    <property type="entry name" value="Metallo-dependent hydrolases"/>
    <property type="match status" value="1"/>
</dbReference>
<dbReference type="Gene3D" id="3.20.20.140">
    <property type="entry name" value="Metal-dependent hydrolases"/>
    <property type="match status" value="1"/>
</dbReference>
<evidence type="ECO:0000313" key="1">
    <source>
        <dbReference type="EMBL" id="CAF4113380.1"/>
    </source>
</evidence>
<protein>
    <submittedName>
        <fullName evidence="1">Uncharacterized protein</fullName>
    </submittedName>
</protein>
<dbReference type="InterPro" id="IPR032466">
    <property type="entry name" value="Metal_Hydrolase"/>
</dbReference>
<feature type="non-terminal residue" evidence="1">
    <location>
        <position position="50"/>
    </location>
</feature>
<reference evidence="1" key="1">
    <citation type="submission" date="2021-02" db="EMBL/GenBank/DDBJ databases">
        <authorList>
            <person name="Nowell W R."/>
        </authorList>
    </citation>
    <scope>NUCLEOTIDE SEQUENCE</scope>
</reference>
<dbReference type="AlphaFoldDB" id="A0A819VT98"/>
<name>A0A819VT98_9BILA</name>
<comment type="caution">
    <text evidence="1">The sequence shown here is derived from an EMBL/GenBank/DDBJ whole genome shotgun (WGS) entry which is preliminary data.</text>
</comment>
<sequence length="50" mass="5793">MLDQKLVLEHQIIIARETGLPLILHCRGHSLFRPLFDYMSSLLPSNHPIQ</sequence>
<organism evidence="1 2">
    <name type="scientific">Rotaria sordida</name>
    <dbReference type="NCBI Taxonomy" id="392033"/>
    <lineage>
        <taxon>Eukaryota</taxon>
        <taxon>Metazoa</taxon>
        <taxon>Spiralia</taxon>
        <taxon>Gnathifera</taxon>
        <taxon>Rotifera</taxon>
        <taxon>Eurotatoria</taxon>
        <taxon>Bdelloidea</taxon>
        <taxon>Philodinida</taxon>
        <taxon>Philodinidae</taxon>
        <taxon>Rotaria</taxon>
    </lineage>
</organism>